<comment type="subunit">
    <text evidence="2 8">Part of the 50S ribosomal subunit.</text>
</comment>
<dbReference type="Pfam" id="PF00276">
    <property type="entry name" value="Ribosomal_L23"/>
    <property type="match status" value="1"/>
</dbReference>
<protein>
    <recommendedName>
        <fullName evidence="7 8">Large ribosomal subunit protein uL23c</fullName>
    </recommendedName>
</protein>
<dbReference type="NCBIfam" id="NF004363">
    <property type="entry name" value="PRK05738.2-4"/>
    <property type="match status" value="1"/>
</dbReference>
<dbReference type="InterPro" id="IPR012678">
    <property type="entry name" value="Ribosomal_uL23/eL15/eS24_sf"/>
</dbReference>
<sequence>MSNLSNVIRYALVTEKATQLLETNQYTFIVNPRFNKNSIKLAIEYLFNVEVLKINTCHLPKKKRRVGKYIGLKTHYKKAIVTLKKGNVINLFTEN</sequence>
<accession>A0A2U9NM70</accession>
<evidence type="ECO:0000256" key="1">
    <source>
        <dbReference type="ARBA" id="ARBA00006700"/>
    </source>
</evidence>
<evidence type="ECO:0000313" key="10">
    <source>
        <dbReference type="EMBL" id="AWT38180.1"/>
    </source>
</evidence>
<dbReference type="GO" id="GO:0006412">
    <property type="term" value="P:translation"/>
    <property type="evidence" value="ECO:0007669"/>
    <property type="project" value="UniProtKB-UniRule"/>
</dbReference>
<reference evidence="10" key="1">
    <citation type="journal article" date="2018" name="Adv. Bot. Res.">
        <title>Evolution of the Plastid Genomes in Diatoms.</title>
        <authorList>
            <person name="Yu M."/>
            <person name="Ashworth M.P."/>
            <person name="Hajrah N.H."/>
            <person name="Khiyami M.A."/>
            <person name="Sabir M.J."/>
            <person name="Alhebshi A.M."/>
            <person name="Al-Malki A.L."/>
            <person name="Sabir J.S.M."/>
            <person name="Theriot E.C."/>
            <person name="Jansen R.K."/>
        </authorList>
    </citation>
    <scope>NUCLEOTIDE SEQUENCE</scope>
</reference>
<dbReference type="PROSITE" id="PS00050">
    <property type="entry name" value="RIBOSOMAL_L23"/>
    <property type="match status" value="1"/>
</dbReference>
<comment type="similarity">
    <text evidence="1 8 9">Belongs to the universal ribosomal protein uL23 family.</text>
</comment>
<evidence type="ECO:0000256" key="3">
    <source>
        <dbReference type="ARBA" id="ARBA00022730"/>
    </source>
</evidence>
<organism evidence="10">
    <name type="scientific">Proboscia sp</name>
    <dbReference type="NCBI Taxonomy" id="1923967"/>
    <lineage>
        <taxon>Eukaryota</taxon>
        <taxon>Sar</taxon>
        <taxon>Stramenopiles</taxon>
        <taxon>Ochrophyta</taxon>
        <taxon>Bacillariophyta</taxon>
        <taxon>Coscinodiscophyceae</taxon>
        <taxon>Rhizosoleniophycidae</taxon>
        <taxon>Rhizosoleniales</taxon>
        <taxon>Rhizosoleniaceae</taxon>
        <taxon>Proboscia</taxon>
    </lineage>
</organism>
<dbReference type="EMBL" id="MG755791">
    <property type="protein sequence ID" value="AWT38180.1"/>
    <property type="molecule type" value="Genomic_DNA"/>
</dbReference>
<keyword evidence="4 8" id="KW-0694">RNA-binding</keyword>
<keyword evidence="5 8" id="KW-0689">Ribosomal protein</keyword>
<proteinExistence type="inferred from homology"/>
<keyword evidence="10" id="KW-0150">Chloroplast</keyword>
<evidence type="ECO:0000256" key="9">
    <source>
        <dbReference type="RuleBase" id="RU003934"/>
    </source>
</evidence>
<geneLocation type="chloroplast" evidence="10"/>
<comment type="function">
    <text evidence="8">Binds to 23S rRNA.</text>
</comment>
<dbReference type="GO" id="GO:0009507">
    <property type="term" value="C:chloroplast"/>
    <property type="evidence" value="ECO:0007669"/>
    <property type="project" value="UniProtKB-SubCell"/>
</dbReference>
<evidence type="ECO:0000256" key="5">
    <source>
        <dbReference type="ARBA" id="ARBA00022980"/>
    </source>
</evidence>
<evidence type="ECO:0000256" key="7">
    <source>
        <dbReference type="ARBA" id="ARBA00035287"/>
    </source>
</evidence>
<evidence type="ECO:0000256" key="6">
    <source>
        <dbReference type="ARBA" id="ARBA00023274"/>
    </source>
</evidence>
<dbReference type="HAMAP" id="MF_01369_B">
    <property type="entry name" value="Ribosomal_uL23_B"/>
    <property type="match status" value="1"/>
</dbReference>
<dbReference type="Gene3D" id="3.30.70.330">
    <property type="match status" value="1"/>
</dbReference>
<evidence type="ECO:0000256" key="8">
    <source>
        <dbReference type="HAMAP-Rule" id="MF_01369"/>
    </source>
</evidence>
<dbReference type="InterPro" id="IPR013025">
    <property type="entry name" value="Ribosomal_uL23-like"/>
</dbReference>
<dbReference type="PANTHER" id="PTHR11620">
    <property type="entry name" value="60S RIBOSOMAL PROTEIN L23A"/>
    <property type="match status" value="1"/>
</dbReference>
<dbReference type="SUPFAM" id="SSF54189">
    <property type="entry name" value="Ribosomal proteins S24e, L23 and L15e"/>
    <property type="match status" value="1"/>
</dbReference>
<dbReference type="NCBIfam" id="NF004368">
    <property type="entry name" value="PRK05738.3-4"/>
    <property type="match status" value="1"/>
</dbReference>
<dbReference type="GO" id="GO:0003735">
    <property type="term" value="F:structural constituent of ribosome"/>
    <property type="evidence" value="ECO:0007669"/>
    <property type="project" value="InterPro"/>
</dbReference>
<dbReference type="InterPro" id="IPR012677">
    <property type="entry name" value="Nucleotide-bd_a/b_plait_sf"/>
</dbReference>
<keyword evidence="6 8" id="KW-0687">Ribonucleoprotein</keyword>
<dbReference type="AlphaFoldDB" id="A0A2U9NM70"/>
<keyword evidence="3 8" id="KW-0699">rRNA-binding</keyword>
<evidence type="ECO:0000256" key="4">
    <source>
        <dbReference type="ARBA" id="ARBA00022884"/>
    </source>
</evidence>
<comment type="subcellular location">
    <subcellularLocation>
        <location evidence="8">Plastid</location>
        <location evidence="8">Chloroplast</location>
    </subcellularLocation>
</comment>
<name>A0A2U9NM70_9STRA</name>
<dbReference type="FunFam" id="3.30.70.330:FF:000001">
    <property type="entry name" value="50S ribosomal protein L23"/>
    <property type="match status" value="1"/>
</dbReference>
<dbReference type="GO" id="GO:1990904">
    <property type="term" value="C:ribonucleoprotein complex"/>
    <property type="evidence" value="ECO:0007669"/>
    <property type="project" value="UniProtKB-KW"/>
</dbReference>
<dbReference type="GO" id="GO:0005840">
    <property type="term" value="C:ribosome"/>
    <property type="evidence" value="ECO:0007669"/>
    <property type="project" value="UniProtKB-KW"/>
</dbReference>
<gene>
    <name evidence="8 10" type="primary">rpl23</name>
</gene>
<dbReference type="InterPro" id="IPR001014">
    <property type="entry name" value="Ribosomal_uL23_CS"/>
</dbReference>
<dbReference type="GO" id="GO:0019843">
    <property type="term" value="F:rRNA binding"/>
    <property type="evidence" value="ECO:0007669"/>
    <property type="project" value="UniProtKB-UniRule"/>
</dbReference>
<keyword evidence="10" id="KW-0934">Plastid</keyword>
<evidence type="ECO:0000256" key="2">
    <source>
        <dbReference type="ARBA" id="ARBA00011838"/>
    </source>
</evidence>